<gene>
    <name evidence="2" type="ORF">G9C98_003220</name>
</gene>
<dbReference type="EMBL" id="JAAOIC020000039">
    <property type="protein sequence ID" value="KAG8038913.1"/>
    <property type="molecule type" value="Genomic_DNA"/>
</dbReference>
<name>A0A8J5VAI6_9HYME</name>
<dbReference type="PROSITE" id="PS51644">
    <property type="entry name" value="HTH_OST"/>
    <property type="match status" value="1"/>
</dbReference>
<organism evidence="2 3">
    <name type="scientific">Cotesia typhae</name>
    <dbReference type="NCBI Taxonomy" id="2053667"/>
    <lineage>
        <taxon>Eukaryota</taxon>
        <taxon>Metazoa</taxon>
        <taxon>Ecdysozoa</taxon>
        <taxon>Arthropoda</taxon>
        <taxon>Hexapoda</taxon>
        <taxon>Insecta</taxon>
        <taxon>Pterygota</taxon>
        <taxon>Neoptera</taxon>
        <taxon>Endopterygota</taxon>
        <taxon>Hymenoptera</taxon>
        <taxon>Apocrita</taxon>
        <taxon>Ichneumonoidea</taxon>
        <taxon>Braconidae</taxon>
        <taxon>Microgastrinae</taxon>
        <taxon>Cotesia</taxon>
    </lineage>
</organism>
<sequence length="346" mass="40174">MIPTNNNSELEEVKSLIKALIISNKGGVPINKIDDEYHYQTGDFIPYLRLGYYSLHDMFRNFDGIRTERNEVGDVVYRVVDLGRMAHIDDLVRKQKDSLHVHEPLMNGQQLIGDDFFLQLAIRNLRRPIWRKAPCTALHCGLCISGLTIRALTKKIRHIKSMSNKIIILIGAEDVYRGHSFDEMKWDFDDLINLLHSRYAFSRDAIKLCTIPPLANLGVYSNGNKLEALRCFNNYLRYFASSNNYGLVDFSTHMTNPNLDTEWDLFQLDARMVSGSNHPYVLWNKRGRCLAVNLLARPAEPSSNDNDNYNNCDEYNDCDNYNNWNNFNNCDNYNNYDNYNNSNYCY</sequence>
<dbReference type="Proteomes" id="UP000729913">
    <property type="component" value="Unassembled WGS sequence"/>
</dbReference>
<accession>A0A8J5VAI6</accession>
<comment type="caution">
    <text evidence="2">The sequence shown here is derived from an EMBL/GenBank/DDBJ whole genome shotgun (WGS) entry which is preliminary data.</text>
</comment>
<dbReference type="Pfam" id="PF12872">
    <property type="entry name" value="OST-HTH"/>
    <property type="match status" value="1"/>
</dbReference>
<dbReference type="OrthoDB" id="10034606at2759"/>
<evidence type="ECO:0000313" key="2">
    <source>
        <dbReference type="EMBL" id="KAG8038913.1"/>
    </source>
</evidence>
<proteinExistence type="predicted"/>
<evidence type="ECO:0000313" key="3">
    <source>
        <dbReference type="Proteomes" id="UP000729913"/>
    </source>
</evidence>
<dbReference type="AlphaFoldDB" id="A0A8J5VAI6"/>
<reference evidence="2" key="2">
    <citation type="submission" date="2021-04" db="EMBL/GenBank/DDBJ databases">
        <title>Genome-wide patterns of bracovirus chromosomal integration into multiple host tissues during parasitism.</title>
        <authorList>
            <person name="Chebbi M.A.C."/>
        </authorList>
    </citation>
    <scope>NUCLEOTIDE SEQUENCE</scope>
    <source>
        <tissue evidence="2">Whole body</tissue>
    </source>
</reference>
<evidence type="ECO:0000259" key="1">
    <source>
        <dbReference type="PROSITE" id="PS51644"/>
    </source>
</evidence>
<dbReference type="InterPro" id="IPR033447">
    <property type="entry name" value="OSK"/>
</dbReference>
<reference evidence="2" key="1">
    <citation type="submission" date="2020-03" db="EMBL/GenBank/DDBJ databases">
        <authorList>
            <person name="Chebbi M.A."/>
            <person name="Drezen J.M."/>
        </authorList>
    </citation>
    <scope>NUCLEOTIDE SEQUENCE</scope>
    <source>
        <tissue evidence="2">Whole body</tissue>
    </source>
</reference>
<dbReference type="InterPro" id="IPR025605">
    <property type="entry name" value="OST-HTH/LOTUS_dom"/>
</dbReference>
<feature type="domain" description="HTH OST-type" evidence="1">
    <location>
        <begin position="9"/>
        <end position="81"/>
    </location>
</feature>
<keyword evidence="3" id="KW-1185">Reference proteome</keyword>
<dbReference type="Pfam" id="PF17182">
    <property type="entry name" value="OSK"/>
    <property type="match status" value="1"/>
</dbReference>
<dbReference type="CDD" id="cd09972">
    <property type="entry name" value="LOTUS_TDRD_OSKAR"/>
    <property type="match status" value="1"/>
</dbReference>
<protein>
    <recommendedName>
        <fullName evidence="1">HTH OST-type domain-containing protein</fullName>
    </recommendedName>
</protein>